<gene>
    <name evidence="12" type="ORF">EV700_0258</name>
</gene>
<reference evidence="12 13" key="1">
    <citation type="submission" date="2019-02" db="EMBL/GenBank/DDBJ databases">
        <title>Genomic Encyclopedia of Type Strains, Phase IV (KMG-IV): sequencing the most valuable type-strain genomes for metagenomic binning, comparative biology and taxonomic classification.</title>
        <authorList>
            <person name="Goeker M."/>
        </authorList>
    </citation>
    <scope>NUCLEOTIDE SEQUENCE [LARGE SCALE GENOMIC DNA]</scope>
    <source>
        <strain evidence="12 13">DSM 105135</strain>
    </source>
</reference>
<organism evidence="12 13">
    <name type="scientific">Fluviicoccus keumensis</name>
    <dbReference type="NCBI Taxonomy" id="1435465"/>
    <lineage>
        <taxon>Bacteria</taxon>
        <taxon>Pseudomonadati</taxon>
        <taxon>Pseudomonadota</taxon>
        <taxon>Gammaproteobacteria</taxon>
        <taxon>Moraxellales</taxon>
        <taxon>Moraxellaceae</taxon>
        <taxon>Fluviicoccus</taxon>
    </lineage>
</organism>
<evidence type="ECO:0000256" key="8">
    <source>
        <dbReference type="ARBA" id="ARBA00022989"/>
    </source>
</evidence>
<evidence type="ECO:0000256" key="2">
    <source>
        <dbReference type="ARBA" id="ARBA00006742"/>
    </source>
</evidence>
<dbReference type="Pfam" id="PF02699">
    <property type="entry name" value="YajC"/>
    <property type="match status" value="1"/>
</dbReference>
<keyword evidence="5" id="KW-1003">Cell membrane</keyword>
<dbReference type="PANTHER" id="PTHR33909">
    <property type="entry name" value="SEC TRANSLOCON ACCESSORY COMPLEX SUBUNIT YAJC"/>
    <property type="match status" value="1"/>
</dbReference>
<evidence type="ECO:0000256" key="1">
    <source>
        <dbReference type="ARBA" id="ARBA00004162"/>
    </source>
</evidence>
<feature type="transmembrane region" description="Helical" evidence="11">
    <location>
        <begin position="20"/>
        <end position="39"/>
    </location>
</feature>
<accession>A0A4Q7ZAY6</accession>
<dbReference type="GO" id="GO:0005886">
    <property type="term" value="C:plasma membrane"/>
    <property type="evidence" value="ECO:0007669"/>
    <property type="project" value="UniProtKB-SubCell"/>
</dbReference>
<keyword evidence="10 11" id="KW-0472">Membrane</keyword>
<name>A0A4Q7ZAY6_9GAMM</name>
<keyword evidence="9" id="KW-0811">Translocation</keyword>
<protein>
    <recommendedName>
        <fullName evidence="3">Sec translocon accessory complex subunit YajC</fullName>
    </recommendedName>
</protein>
<dbReference type="PANTHER" id="PTHR33909:SF1">
    <property type="entry name" value="SEC TRANSLOCON ACCESSORY COMPLEX SUBUNIT YAJC"/>
    <property type="match status" value="1"/>
</dbReference>
<dbReference type="InterPro" id="IPR003849">
    <property type="entry name" value="Preprotein_translocase_YajC"/>
</dbReference>
<sequence>MSFFIAEAHANAPAAAGPDAGMANLVMLGLFFVVFYFLLWRPQAKRAKEHKELMGGLKVGDEIVFAGGLLGRIQKIDDEYAVVDLGDKVTLRIQKGSVVASLPAGTLKNIGQNKE</sequence>
<dbReference type="PRINTS" id="PR01853">
    <property type="entry name" value="YAJCTRNLCASE"/>
</dbReference>
<dbReference type="OrthoDB" id="9811406at2"/>
<keyword evidence="13" id="KW-1185">Reference proteome</keyword>
<dbReference type="SMART" id="SM01323">
    <property type="entry name" value="YajC"/>
    <property type="match status" value="1"/>
</dbReference>
<evidence type="ECO:0000256" key="6">
    <source>
        <dbReference type="ARBA" id="ARBA00022692"/>
    </source>
</evidence>
<dbReference type="RefSeq" id="WP_130410558.1">
    <property type="nucleotide sequence ID" value="NZ_SHKX01000010.1"/>
</dbReference>
<dbReference type="EMBL" id="SHKX01000010">
    <property type="protein sequence ID" value="RZU47304.1"/>
    <property type="molecule type" value="Genomic_DNA"/>
</dbReference>
<dbReference type="NCBIfam" id="TIGR00739">
    <property type="entry name" value="yajC"/>
    <property type="match status" value="1"/>
</dbReference>
<evidence type="ECO:0000256" key="3">
    <source>
        <dbReference type="ARBA" id="ARBA00014962"/>
    </source>
</evidence>
<comment type="caution">
    <text evidence="12">The sequence shown here is derived from an EMBL/GenBank/DDBJ whole genome shotgun (WGS) entry which is preliminary data.</text>
</comment>
<dbReference type="AlphaFoldDB" id="A0A4Q7ZAY6"/>
<evidence type="ECO:0000256" key="4">
    <source>
        <dbReference type="ARBA" id="ARBA00022448"/>
    </source>
</evidence>
<keyword evidence="7" id="KW-0653">Protein transport</keyword>
<comment type="similarity">
    <text evidence="2">Belongs to the YajC family.</text>
</comment>
<evidence type="ECO:0000256" key="7">
    <source>
        <dbReference type="ARBA" id="ARBA00022927"/>
    </source>
</evidence>
<evidence type="ECO:0000313" key="12">
    <source>
        <dbReference type="EMBL" id="RZU47304.1"/>
    </source>
</evidence>
<keyword evidence="4" id="KW-0813">Transport</keyword>
<evidence type="ECO:0000313" key="13">
    <source>
        <dbReference type="Proteomes" id="UP000292423"/>
    </source>
</evidence>
<dbReference type="Proteomes" id="UP000292423">
    <property type="component" value="Unassembled WGS sequence"/>
</dbReference>
<evidence type="ECO:0000256" key="10">
    <source>
        <dbReference type="ARBA" id="ARBA00023136"/>
    </source>
</evidence>
<evidence type="ECO:0000256" key="5">
    <source>
        <dbReference type="ARBA" id="ARBA00022475"/>
    </source>
</evidence>
<dbReference type="GO" id="GO:0015031">
    <property type="term" value="P:protein transport"/>
    <property type="evidence" value="ECO:0007669"/>
    <property type="project" value="UniProtKB-KW"/>
</dbReference>
<evidence type="ECO:0000256" key="11">
    <source>
        <dbReference type="SAM" id="Phobius"/>
    </source>
</evidence>
<evidence type="ECO:0000256" key="9">
    <source>
        <dbReference type="ARBA" id="ARBA00023010"/>
    </source>
</evidence>
<keyword evidence="6 11" id="KW-0812">Transmembrane</keyword>
<comment type="subcellular location">
    <subcellularLocation>
        <location evidence="1">Cell membrane</location>
        <topology evidence="1">Single-pass membrane protein</topology>
    </subcellularLocation>
</comment>
<keyword evidence="8 11" id="KW-1133">Transmembrane helix</keyword>
<proteinExistence type="inferred from homology"/>